<keyword evidence="10" id="KW-1133">Transmembrane helix</keyword>
<keyword evidence="10" id="KW-0472">Membrane</keyword>
<comment type="catalytic activity">
    <reaction evidence="1">
        <text>ATP + protein L-histidine = ADP + protein N-phospho-L-histidine.</text>
        <dbReference type="EC" id="2.7.13.3"/>
    </reaction>
</comment>
<feature type="domain" description="Signal transduction histidine kinase subgroup 3 dimerisation and phosphoacceptor" evidence="11">
    <location>
        <begin position="215"/>
        <end position="280"/>
    </location>
</feature>
<evidence type="ECO:0000313" key="12">
    <source>
        <dbReference type="EMBL" id="GAA2002497.1"/>
    </source>
</evidence>
<dbReference type="CDD" id="cd16917">
    <property type="entry name" value="HATPase_UhpB-NarQ-NarX-like"/>
    <property type="match status" value="1"/>
</dbReference>
<keyword evidence="8" id="KW-0902">Two-component regulatory system</keyword>
<keyword evidence="5" id="KW-0547">Nucleotide-binding</keyword>
<evidence type="ECO:0000256" key="5">
    <source>
        <dbReference type="ARBA" id="ARBA00022741"/>
    </source>
</evidence>
<keyword evidence="10" id="KW-0812">Transmembrane</keyword>
<evidence type="ECO:0000256" key="8">
    <source>
        <dbReference type="ARBA" id="ARBA00023012"/>
    </source>
</evidence>
<evidence type="ECO:0000256" key="3">
    <source>
        <dbReference type="ARBA" id="ARBA00022553"/>
    </source>
</evidence>
<evidence type="ECO:0000259" key="11">
    <source>
        <dbReference type="Pfam" id="PF07730"/>
    </source>
</evidence>
<reference evidence="13" key="1">
    <citation type="journal article" date="2019" name="Int. J. Syst. Evol. Microbiol.">
        <title>The Global Catalogue of Microorganisms (GCM) 10K type strain sequencing project: providing services to taxonomists for standard genome sequencing and annotation.</title>
        <authorList>
            <consortium name="The Broad Institute Genomics Platform"/>
            <consortium name="The Broad Institute Genome Sequencing Center for Infectious Disease"/>
            <person name="Wu L."/>
            <person name="Ma J."/>
        </authorList>
    </citation>
    <scope>NUCLEOTIDE SEQUENCE [LARGE SCALE GENOMIC DNA]</scope>
    <source>
        <strain evidence="13">JCM 14546</strain>
    </source>
</reference>
<feature type="coiled-coil region" evidence="9">
    <location>
        <begin position="182"/>
        <end position="216"/>
    </location>
</feature>
<evidence type="ECO:0000256" key="4">
    <source>
        <dbReference type="ARBA" id="ARBA00022679"/>
    </source>
</evidence>
<dbReference type="Proteomes" id="UP001500755">
    <property type="component" value="Unassembled WGS sequence"/>
</dbReference>
<dbReference type="InterPro" id="IPR050482">
    <property type="entry name" value="Sensor_HK_TwoCompSys"/>
</dbReference>
<evidence type="ECO:0000256" key="2">
    <source>
        <dbReference type="ARBA" id="ARBA00012438"/>
    </source>
</evidence>
<evidence type="ECO:0000313" key="13">
    <source>
        <dbReference type="Proteomes" id="UP001500755"/>
    </source>
</evidence>
<keyword evidence="9" id="KW-0175">Coiled coil</keyword>
<dbReference type="SUPFAM" id="SSF55874">
    <property type="entry name" value="ATPase domain of HSP90 chaperone/DNA topoisomerase II/histidine kinase"/>
    <property type="match status" value="1"/>
</dbReference>
<evidence type="ECO:0000256" key="10">
    <source>
        <dbReference type="SAM" id="Phobius"/>
    </source>
</evidence>
<feature type="transmembrane region" description="Helical" evidence="10">
    <location>
        <begin position="12"/>
        <end position="39"/>
    </location>
</feature>
<dbReference type="Pfam" id="PF07730">
    <property type="entry name" value="HisKA_3"/>
    <property type="match status" value="1"/>
</dbReference>
<feature type="transmembrane region" description="Helical" evidence="10">
    <location>
        <begin position="163"/>
        <end position="183"/>
    </location>
</feature>
<name>A0ABP5EMF9_9MICO</name>
<gene>
    <name evidence="12" type="ORF">GCM10009755_09080</name>
</gene>
<evidence type="ECO:0000256" key="6">
    <source>
        <dbReference type="ARBA" id="ARBA00022777"/>
    </source>
</evidence>
<dbReference type="InterPro" id="IPR011712">
    <property type="entry name" value="Sig_transdc_His_kin_sub3_dim/P"/>
</dbReference>
<keyword evidence="3" id="KW-0597">Phosphoprotein</keyword>
<accession>A0ABP5EMF9</accession>
<keyword evidence="13" id="KW-1185">Reference proteome</keyword>
<comment type="caution">
    <text evidence="12">The sequence shown here is derived from an EMBL/GenBank/DDBJ whole genome shotgun (WGS) entry which is preliminary data.</text>
</comment>
<feature type="transmembrane region" description="Helical" evidence="10">
    <location>
        <begin position="83"/>
        <end position="105"/>
    </location>
</feature>
<sequence>MPPRRSLVVRRTVFLVRTVLTVVWDVALWFYGVFFSVLWVQNIPGASTIEPGTPSQDTAGVVMWVIVAALWTTVYARRRRPLITLSAGGVIAVLGADPVLLLLGLHQACLRWSRPHVITTVAVSGVLVVQNAVRVVVQPIEDTAAGFVYGARAGSGVEPVLDVTVALAPLVLWATAIGTAFALRARRERSRAVDELRAAEDRTVGLRRELVGQEERARLAAEVHDALSNRLSVISIQSGVLETTARDSSPELAEAARVVRAQARASLDDLRGLLGQLRSAGGKDAPHARASTPSSSIRGIGPLVSAIRQTGTTVQSLVFVDDSARMGASLGNSVHRIVQESLTNAVKHAPGAPIDLYVDGGPDTGIRIRVSNPLSQAGAREEADYGSGTGLAGIAERASILGGSVWTGAHEGRFLVDVSLPWR</sequence>
<feature type="transmembrane region" description="Helical" evidence="10">
    <location>
        <begin position="59"/>
        <end position="76"/>
    </location>
</feature>
<dbReference type="Gene3D" id="1.20.5.1930">
    <property type="match status" value="1"/>
</dbReference>
<organism evidence="12 13">
    <name type="scientific">Brevibacterium samyangense</name>
    <dbReference type="NCBI Taxonomy" id="366888"/>
    <lineage>
        <taxon>Bacteria</taxon>
        <taxon>Bacillati</taxon>
        <taxon>Actinomycetota</taxon>
        <taxon>Actinomycetes</taxon>
        <taxon>Micrococcales</taxon>
        <taxon>Brevibacteriaceae</taxon>
        <taxon>Brevibacterium</taxon>
    </lineage>
</organism>
<dbReference type="InterPro" id="IPR036890">
    <property type="entry name" value="HATPase_C_sf"/>
</dbReference>
<dbReference type="Gene3D" id="3.30.565.10">
    <property type="entry name" value="Histidine kinase-like ATPase, C-terminal domain"/>
    <property type="match status" value="1"/>
</dbReference>
<keyword evidence="6" id="KW-0418">Kinase</keyword>
<dbReference type="EC" id="2.7.13.3" evidence="2"/>
<proteinExistence type="predicted"/>
<evidence type="ECO:0000256" key="9">
    <source>
        <dbReference type="SAM" id="Coils"/>
    </source>
</evidence>
<keyword evidence="7" id="KW-0067">ATP-binding</keyword>
<dbReference type="EMBL" id="BAAANO010000008">
    <property type="protein sequence ID" value="GAA2002497.1"/>
    <property type="molecule type" value="Genomic_DNA"/>
</dbReference>
<evidence type="ECO:0000256" key="7">
    <source>
        <dbReference type="ARBA" id="ARBA00022840"/>
    </source>
</evidence>
<protein>
    <recommendedName>
        <fullName evidence="2">histidine kinase</fullName>
        <ecNumber evidence="2">2.7.13.3</ecNumber>
    </recommendedName>
</protein>
<keyword evidence="4" id="KW-0808">Transferase</keyword>
<dbReference type="PANTHER" id="PTHR24421">
    <property type="entry name" value="NITRATE/NITRITE SENSOR PROTEIN NARX-RELATED"/>
    <property type="match status" value="1"/>
</dbReference>
<evidence type="ECO:0000256" key="1">
    <source>
        <dbReference type="ARBA" id="ARBA00000085"/>
    </source>
</evidence>
<dbReference type="PANTHER" id="PTHR24421:SF10">
    <property type="entry name" value="NITRATE_NITRITE SENSOR PROTEIN NARQ"/>
    <property type="match status" value="1"/>
</dbReference>